<sequence>MTKHMRDDEFEALLGQALRIEAAPAHLAQRIDRTTAGHGLWLTALLSPARMAASAAILSLLMGFAMGWGNAVPSDDQELDVASVLYAANDVGEF</sequence>
<dbReference type="EMBL" id="JAXCLX010000002">
    <property type="protein sequence ID" value="MDY0872783.1"/>
    <property type="molecule type" value="Genomic_DNA"/>
</dbReference>
<evidence type="ECO:0008006" key="3">
    <source>
        <dbReference type="Google" id="ProtNLM"/>
    </source>
</evidence>
<accession>A0ABU5DZN5</accession>
<proteinExistence type="predicted"/>
<comment type="caution">
    <text evidence="1">The sequence shown here is derived from an EMBL/GenBank/DDBJ whole genome shotgun (WGS) entry which is preliminary data.</text>
</comment>
<reference evidence="1 2" key="1">
    <citation type="journal article" date="2013" name="Antonie Van Leeuwenhoek">
        <title>Dongia rigui sp. nov., isolated from freshwater of a large wetland in Korea.</title>
        <authorList>
            <person name="Baik K.S."/>
            <person name="Hwang Y.M."/>
            <person name="Choi J.S."/>
            <person name="Kwon J."/>
            <person name="Seong C.N."/>
        </authorList>
    </citation>
    <scope>NUCLEOTIDE SEQUENCE [LARGE SCALE GENOMIC DNA]</scope>
    <source>
        <strain evidence="1 2">04SU4-P</strain>
    </source>
</reference>
<gene>
    <name evidence="1" type="ORF">SMD31_12645</name>
</gene>
<keyword evidence="2" id="KW-1185">Reference proteome</keyword>
<organism evidence="1 2">
    <name type="scientific">Dongia rigui</name>
    <dbReference type="NCBI Taxonomy" id="940149"/>
    <lineage>
        <taxon>Bacteria</taxon>
        <taxon>Pseudomonadati</taxon>
        <taxon>Pseudomonadota</taxon>
        <taxon>Alphaproteobacteria</taxon>
        <taxon>Rhodospirillales</taxon>
        <taxon>Dongiaceae</taxon>
        <taxon>Dongia</taxon>
    </lineage>
</organism>
<name>A0ABU5DZN5_9PROT</name>
<evidence type="ECO:0000313" key="2">
    <source>
        <dbReference type="Proteomes" id="UP001271769"/>
    </source>
</evidence>
<dbReference type="Proteomes" id="UP001271769">
    <property type="component" value="Unassembled WGS sequence"/>
</dbReference>
<protein>
    <recommendedName>
        <fullName evidence="3">Dihydroorotate dehydrogenase</fullName>
    </recommendedName>
</protein>
<dbReference type="RefSeq" id="WP_320501257.1">
    <property type="nucleotide sequence ID" value="NZ_JAXCLX010000002.1"/>
</dbReference>
<evidence type="ECO:0000313" key="1">
    <source>
        <dbReference type="EMBL" id="MDY0872783.1"/>
    </source>
</evidence>